<protein>
    <submittedName>
        <fullName evidence="3">Cdc6-related protein, AAA superfamily ATPase</fullName>
    </submittedName>
</protein>
<proteinExistence type="predicted"/>
<dbReference type="Gene3D" id="3.40.50.300">
    <property type="entry name" value="P-loop containing nucleotide triphosphate hydrolases"/>
    <property type="match status" value="1"/>
</dbReference>
<dbReference type="AlphaFoldDB" id="A0A2H1JRV2"/>
<evidence type="ECO:0000256" key="1">
    <source>
        <dbReference type="SAM" id="MobiDB-lite"/>
    </source>
</evidence>
<dbReference type="PANTHER" id="PTHR34301">
    <property type="entry name" value="DNA-BINDING PROTEIN-RELATED"/>
    <property type="match status" value="1"/>
</dbReference>
<dbReference type="InterPro" id="IPR027417">
    <property type="entry name" value="P-loop_NTPase"/>
</dbReference>
<evidence type="ECO:0000259" key="2">
    <source>
        <dbReference type="Pfam" id="PF13191"/>
    </source>
</evidence>
<dbReference type="Pfam" id="PF13191">
    <property type="entry name" value="AAA_16"/>
    <property type="match status" value="1"/>
</dbReference>
<dbReference type="RefSeq" id="WP_176472434.1">
    <property type="nucleotide sequence ID" value="NZ_FXZC01000005.1"/>
</dbReference>
<reference evidence="3 4" key="1">
    <citation type="submission" date="2017-03" db="EMBL/GenBank/DDBJ databases">
        <authorList>
            <person name="Afonso C.L."/>
            <person name="Miller P.J."/>
            <person name="Scott M.A."/>
            <person name="Spackman E."/>
            <person name="Goraichik I."/>
            <person name="Dimitrov K.M."/>
            <person name="Suarez D.L."/>
            <person name="Swayne D.E."/>
        </authorList>
    </citation>
    <scope>NUCLEOTIDE SEQUENCE [LARGE SCALE GENOMIC DNA]</scope>
    <source>
        <strain evidence="3 4">CIP 102111</strain>
    </source>
</reference>
<evidence type="ECO:0000313" key="3">
    <source>
        <dbReference type="EMBL" id="SMX90226.1"/>
    </source>
</evidence>
<organism evidence="3 4">
    <name type="scientific">Brevibacterium casei CIP 102111</name>
    <dbReference type="NCBI Taxonomy" id="1255625"/>
    <lineage>
        <taxon>Bacteria</taxon>
        <taxon>Bacillati</taxon>
        <taxon>Actinomycetota</taxon>
        <taxon>Actinomycetes</taxon>
        <taxon>Micrococcales</taxon>
        <taxon>Brevibacteriaceae</taxon>
        <taxon>Brevibacterium</taxon>
    </lineage>
</organism>
<evidence type="ECO:0000313" key="4">
    <source>
        <dbReference type="Proteomes" id="UP000234333"/>
    </source>
</evidence>
<dbReference type="EMBL" id="FXZC01000005">
    <property type="protein sequence ID" value="SMX90226.1"/>
    <property type="molecule type" value="Genomic_DNA"/>
</dbReference>
<gene>
    <name evidence="3" type="ORF">BC102111_02510</name>
</gene>
<sequence length="382" mass="41250">MTITIPPASASSGESPYRPGFGTTPPVAVGRQAEVNAFARALDQRGGAGRTVFVTGQRGVGKTVLLNIFEDVAESRQWLTVREQASPGFVGRLTGARLPEALEAHDAHETTKSKVVGITLPAGAGGLTTRTETTSALQPDFRHHLMKVLELLDAHGTGLVISLDEVHRSNLDEFRAVTDAVAYAMSQEAPLAFVAAGLPASIDTIVNDEVSTFLRRASRINLGSFTPEETELALRLPAEESGKRFDAQALALGTEASLGYPYMVQIIGDLAWRESADAEVITADHVEAIIGEAKEILIQQIYEPTLAALTPGARRYLNAMAADDRISHTGEIAERLGSKKQTANDYRRMLLAHGVIESPAHGLVRIVIPHLRDYLLEQIREH</sequence>
<accession>A0A2H1JRV2</accession>
<name>A0A2H1JRV2_9MICO</name>
<feature type="region of interest" description="Disordered" evidence="1">
    <location>
        <begin position="1"/>
        <end position="25"/>
    </location>
</feature>
<dbReference type="Proteomes" id="UP000234333">
    <property type="component" value="Unassembled WGS sequence"/>
</dbReference>
<dbReference type="InterPro" id="IPR041664">
    <property type="entry name" value="AAA_16"/>
</dbReference>
<dbReference type="PANTHER" id="PTHR34301:SF8">
    <property type="entry name" value="ATPASE DOMAIN-CONTAINING PROTEIN"/>
    <property type="match status" value="1"/>
</dbReference>
<dbReference type="SUPFAM" id="SSF52540">
    <property type="entry name" value="P-loop containing nucleoside triphosphate hydrolases"/>
    <property type="match status" value="1"/>
</dbReference>
<feature type="compositionally biased region" description="Polar residues" evidence="1">
    <location>
        <begin position="1"/>
        <end position="14"/>
    </location>
</feature>
<feature type="domain" description="Orc1-like AAA ATPase" evidence="2">
    <location>
        <begin position="29"/>
        <end position="171"/>
    </location>
</feature>